<gene>
    <name evidence="3" type="ORF">TEOVI_000662800</name>
</gene>
<dbReference type="RefSeq" id="XP_067079603.1">
    <property type="nucleotide sequence ID" value="XM_067223502.1"/>
</dbReference>
<evidence type="ECO:0000313" key="4">
    <source>
        <dbReference type="Proteomes" id="UP000195570"/>
    </source>
</evidence>
<keyword evidence="2" id="KW-0472">Membrane</keyword>
<dbReference type="VEuPathDB" id="TriTrypDB:TEOVI_000662800"/>
<feature type="compositionally biased region" description="Basic residues" evidence="1">
    <location>
        <begin position="78"/>
        <end position="101"/>
    </location>
</feature>
<proteinExistence type="predicted"/>
<dbReference type="AlphaFoldDB" id="A0A1G4I9H1"/>
<keyword evidence="4" id="KW-1185">Reference proteome</keyword>
<evidence type="ECO:0000256" key="2">
    <source>
        <dbReference type="SAM" id="Phobius"/>
    </source>
</evidence>
<dbReference type="EMBL" id="CZPT02000985">
    <property type="protein sequence ID" value="SCU68445.1"/>
    <property type="molecule type" value="Genomic_DNA"/>
</dbReference>
<evidence type="ECO:0000313" key="3">
    <source>
        <dbReference type="EMBL" id="SCU68445.1"/>
    </source>
</evidence>
<reference evidence="3" key="1">
    <citation type="submission" date="2016-09" db="EMBL/GenBank/DDBJ databases">
        <authorList>
            <person name="Hebert L."/>
            <person name="Moumen B."/>
        </authorList>
    </citation>
    <scope>NUCLEOTIDE SEQUENCE [LARGE SCALE GENOMIC DNA]</scope>
    <source>
        <strain evidence="3">OVI</strain>
    </source>
</reference>
<sequence length="526" mass="60166">MHSVEVMGLFIQQQRRWGIRGLFFHAPRVDSRRFIHLGCSQNALLRPSIAPFATNSFPLTHQKQHQHHSQTQSQYQPHHYHHKQQHHHSQTQHQTHQHQHQYSKQQQQQQQQQQLGRFSVLRPFRSGWNRFCSQCRGRKCLIVAAACILGCCSYVVLCLALWWRQQEAVGRLFSPLEEHPLEEWSLVEPTLREGDIILMMGTGEISSKITAAQYVYSGMRAAALRYSHVAVVVEPAHFDRLRSRRTSFAYDIRNNSDNGSSRSNNNSVDGNIADSVNAEYGGMLLTRPLSAGIMGEGQSLFERRPRRGAVIMEAIDNIDVNAPDVNGHVRHNCVQLVEASRRLFGRHDEKWCYRRFAVRRLKGFEWTPQRKRLLREFINENVGRPLDTNSALMLSYIHPRLYEWVGGRPHGNEISCGELIVDLYKHCGVIRRRERPITNSGVMTSGLLSPTPVTSAVALTTSLEDGVEGNKEREKECVEEYYARPSIQTAPYQFAEGEEVGVLDFAEGISLGPEVRMCHPYATQQS</sequence>
<dbReference type="Proteomes" id="UP000195570">
    <property type="component" value="Unassembled WGS sequence"/>
</dbReference>
<evidence type="ECO:0000256" key="1">
    <source>
        <dbReference type="SAM" id="MobiDB-lite"/>
    </source>
</evidence>
<keyword evidence="2" id="KW-0812">Transmembrane</keyword>
<feature type="region of interest" description="Disordered" evidence="1">
    <location>
        <begin position="60"/>
        <end position="108"/>
    </location>
</feature>
<feature type="transmembrane region" description="Helical" evidence="2">
    <location>
        <begin position="140"/>
        <end position="163"/>
    </location>
</feature>
<dbReference type="Gene3D" id="3.90.1720.10">
    <property type="entry name" value="endopeptidase domain like (from Nostoc punctiforme)"/>
    <property type="match status" value="1"/>
</dbReference>
<keyword evidence="2" id="KW-1133">Transmembrane helix</keyword>
<name>A0A1G4I9H1_TRYEQ</name>
<protein>
    <submittedName>
        <fullName evidence="3">Uncharacterized protein</fullName>
    </submittedName>
</protein>
<dbReference type="GeneID" id="92380562"/>
<accession>A0A1G4I9H1</accession>
<comment type="caution">
    <text evidence="3">The sequence shown here is derived from an EMBL/GenBank/DDBJ whole genome shotgun (WGS) entry which is preliminary data.</text>
</comment>
<organism evidence="3 4">
    <name type="scientific">Trypanosoma equiperdum</name>
    <dbReference type="NCBI Taxonomy" id="5694"/>
    <lineage>
        <taxon>Eukaryota</taxon>
        <taxon>Discoba</taxon>
        <taxon>Euglenozoa</taxon>
        <taxon>Kinetoplastea</taxon>
        <taxon>Metakinetoplastina</taxon>
        <taxon>Trypanosomatida</taxon>
        <taxon>Trypanosomatidae</taxon>
        <taxon>Trypanosoma</taxon>
    </lineage>
</organism>